<dbReference type="InterPro" id="IPR050428">
    <property type="entry name" value="TCS_sensor_his_kinase"/>
</dbReference>
<dbReference type="SMART" id="SM00387">
    <property type="entry name" value="HATPase_c"/>
    <property type="match status" value="1"/>
</dbReference>
<dbReference type="PANTHER" id="PTHR45436:SF5">
    <property type="entry name" value="SENSOR HISTIDINE KINASE TRCS"/>
    <property type="match status" value="1"/>
</dbReference>
<dbReference type="InterPro" id="IPR029030">
    <property type="entry name" value="Caspase-like_dom_sf"/>
</dbReference>
<evidence type="ECO:0000256" key="4">
    <source>
        <dbReference type="ARBA" id="ARBA00022679"/>
    </source>
</evidence>
<dbReference type="SUPFAM" id="SSF52129">
    <property type="entry name" value="Caspase-like"/>
    <property type="match status" value="1"/>
</dbReference>
<dbReference type="GO" id="GO:0004197">
    <property type="term" value="F:cysteine-type endopeptidase activity"/>
    <property type="evidence" value="ECO:0007669"/>
    <property type="project" value="InterPro"/>
</dbReference>
<dbReference type="Gene3D" id="3.40.50.1460">
    <property type="match status" value="1"/>
</dbReference>
<evidence type="ECO:0000256" key="3">
    <source>
        <dbReference type="ARBA" id="ARBA00022553"/>
    </source>
</evidence>
<dbReference type="OrthoDB" id="491589at2"/>
<comment type="caution">
    <text evidence="7">The sequence shown here is derived from an EMBL/GenBank/DDBJ whole genome shotgun (WGS) entry which is preliminary data.</text>
</comment>
<dbReference type="InterPro" id="IPR003594">
    <property type="entry name" value="HATPase_dom"/>
</dbReference>
<dbReference type="EC" id="2.7.13.3" evidence="2"/>
<reference evidence="7 8" key="1">
    <citation type="submission" date="2019-09" db="EMBL/GenBank/DDBJ databases">
        <title>Goodfellowia gen. nov., a new genus of the Pseudonocardineae related to Actinoalloteichus, containing Goodfellowia coeruleoviolacea gen. nov., comb. nov. gen. nov., comb. nov.</title>
        <authorList>
            <person name="Labeda D."/>
        </authorList>
    </citation>
    <scope>NUCLEOTIDE SEQUENCE [LARGE SCALE GENOMIC DNA]</scope>
    <source>
        <strain evidence="7 8">AN110305</strain>
    </source>
</reference>
<accession>A0A5B2X4Q4</accession>
<keyword evidence="3" id="KW-0597">Phosphoprotein</keyword>
<dbReference type="Pfam" id="PF02518">
    <property type="entry name" value="HATPase_c"/>
    <property type="match status" value="1"/>
</dbReference>
<dbReference type="InterPro" id="IPR036890">
    <property type="entry name" value="HATPase_C_sf"/>
</dbReference>
<comment type="catalytic activity">
    <reaction evidence="1">
        <text>ATP + protein L-histidine = ADP + protein N-phospho-L-histidine.</text>
        <dbReference type="EC" id="2.7.13.3"/>
    </reaction>
</comment>
<evidence type="ECO:0000259" key="6">
    <source>
        <dbReference type="SMART" id="SM00387"/>
    </source>
</evidence>
<evidence type="ECO:0000313" key="7">
    <source>
        <dbReference type="EMBL" id="KAA2258119.1"/>
    </source>
</evidence>
<keyword evidence="4" id="KW-0808">Transferase</keyword>
<dbReference type="Pfam" id="PF00656">
    <property type="entry name" value="Peptidase_C14"/>
    <property type="match status" value="1"/>
</dbReference>
<evidence type="ECO:0000313" key="8">
    <source>
        <dbReference type="Proteomes" id="UP000323454"/>
    </source>
</evidence>
<name>A0A5B2X4Q4_9PSEU</name>
<dbReference type="PROSITE" id="PS00018">
    <property type="entry name" value="EF_HAND_1"/>
    <property type="match status" value="1"/>
</dbReference>
<dbReference type="GO" id="GO:0004673">
    <property type="term" value="F:protein histidine kinase activity"/>
    <property type="evidence" value="ECO:0007669"/>
    <property type="project" value="UniProtKB-EC"/>
</dbReference>
<gene>
    <name evidence="7" type="ORF">F0L68_24400</name>
</gene>
<proteinExistence type="predicted"/>
<organism evidence="7 8">
    <name type="scientific">Solihabitans fulvus</name>
    <dbReference type="NCBI Taxonomy" id="1892852"/>
    <lineage>
        <taxon>Bacteria</taxon>
        <taxon>Bacillati</taxon>
        <taxon>Actinomycetota</taxon>
        <taxon>Actinomycetes</taxon>
        <taxon>Pseudonocardiales</taxon>
        <taxon>Pseudonocardiaceae</taxon>
        <taxon>Solihabitans</taxon>
    </lineage>
</organism>
<dbReference type="EMBL" id="VUOB01000042">
    <property type="protein sequence ID" value="KAA2258119.1"/>
    <property type="molecule type" value="Genomic_DNA"/>
</dbReference>
<dbReference type="GO" id="GO:0000160">
    <property type="term" value="P:phosphorelay signal transduction system"/>
    <property type="evidence" value="ECO:0007669"/>
    <property type="project" value="TreeGrafter"/>
</dbReference>
<feature type="domain" description="Histidine kinase/HSP90-like ATPase" evidence="6">
    <location>
        <begin position="455"/>
        <end position="571"/>
    </location>
</feature>
<protein>
    <recommendedName>
        <fullName evidence="2">histidine kinase</fullName>
        <ecNumber evidence="2">2.7.13.3</ecNumber>
    </recommendedName>
</protein>
<evidence type="ECO:0000256" key="5">
    <source>
        <dbReference type="ARBA" id="ARBA00022777"/>
    </source>
</evidence>
<reference evidence="7 8" key="2">
    <citation type="submission" date="2019-09" db="EMBL/GenBank/DDBJ databases">
        <authorList>
            <person name="Jin C."/>
        </authorList>
    </citation>
    <scope>NUCLEOTIDE SEQUENCE [LARGE SCALE GENOMIC DNA]</scope>
    <source>
        <strain evidence="7 8">AN110305</strain>
    </source>
</reference>
<dbReference type="InterPro" id="IPR011600">
    <property type="entry name" value="Pept_C14_caspase"/>
</dbReference>
<dbReference type="GO" id="GO:0006508">
    <property type="term" value="P:proteolysis"/>
    <property type="evidence" value="ECO:0007669"/>
    <property type="project" value="InterPro"/>
</dbReference>
<keyword evidence="8" id="KW-1185">Reference proteome</keyword>
<dbReference type="AlphaFoldDB" id="A0A5B2X4Q4"/>
<keyword evidence="5" id="KW-0418">Kinase</keyword>
<sequence>MAGRLIALLVATDEYQDGTLRTLAAPHHDATALAEVLCDPAVGGYRTSVLRNASASRVTREIESVFTKARHDDVLLLYFSGHGIKDDAGQLYLATTDTEHGLPRSTTVPAQFVRDQIDRSYSRRTMVVLDCCFGGAFPRSHVHRAGEEVPVQEFLSGRGSVILTASTALEYAYEIDGVAITGGSTRSVFTEVLVEGLRTGDADLDGDGLVDVDELYRYVYHQVRDRNPKQTPKFDCTFAGPLIIARSPKGPRLGVGLPREVVDALRSPLSAVRHAALGYLIEFVDGEDPLLAGSARRALDQLTADPDSQVARAARSAIASPGQPVSNQASASARHHETVELAVQEAAQREQLNHLFVNFSRRSQSLVERQLGVIDRLKQEERDPDHLASLFKLDHLATRMRRYSENLLILSGHHLGPESPNPVPVVDVVRAAVSEIEQYSRVSWTTAPALLVAGSAARDLVHLLAELIDNATAYSSPETMVTVTVVEAADGRLVIRVRDRGVGMTDRDLDEANRRFADPPAIYPGGEVIHRTGMFVVARLATRHRIAVRLSDGDGGDGVDALVAVPADLVRPAS</sequence>
<evidence type="ECO:0000256" key="1">
    <source>
        <dbReference type="ARBA" id="ARBA00000085"/>
    </source>
</evidence>
<dbReference type="Gene3D" id="3.30.565.10">
    <property type="entry name" value="Histidine kinase-like ATPase, C-terminal domain"/>
    <property type="match status" value="1"/>
</dbReference>
<evidence type="ECO:0000256" key="2">
    <source>
        <dbReference type="ARBA" id="ARBA00012438"/>
    </source>
</evidence>
<dbReference type="InterPro" id="IPR018247">
    <property type="entry name" value="EF_Hand_1_Ca_BS"/>
</dbReference>
<dbReference type="GO" id="GO:0005886">
    <property type="term" value="C:plasma membrane"/>
    <property type="evidence" value="ECO:0007669"/>
    <property type="project" value="TreeGrafter"/>
</dbReference>
<dbReference type="PANTHER" id="PTHR45436">
    <property type="entry name" value="SENSOR HISTIDINE KINASE YKOH"/>
    <property type="match status" value="1"/>
</dbReference>
<dbReference type="NCBIfam" id="NF047832">
    <property type="entry name" value="caspase_w_EACC1"/>
    <property type="match status" value="1"/>
</dbReference>
<dbReference type="Proteomes" id="UP000323454">
    <property type="component" value="Unassembled WGS sequence"/>
</dbReference>
<dbReference type="SUPFAM" id="SSF55874">
    <property type="entry name" value="ATPase domain of HSP90 chaperone/DNA topoisomerase II/histidine kinase"/>
    <property type="match status" value="1"/>
</dbReference>